<organism evidence="12">
    <name type="scientific">Psilocybe cubensis</name>
    <name type="common">Psychedelic mushroom</name>
    <name type="synonym">Stropharia cubensis</name>
    <dbReference type="NCBI Taxonomy" id="181762"/>
    <lineage>
        <taxon>Eukaryota</taxon>
        <taxon>Fungi</taxon>
        <taxon>Dikarya</taxon>
        <taxon>Basidiomycota</taxon>
        <taxon>Agaricomycotina</taxon>
        <taxon>Agaricomycetes</taxon>
        <taxon>Agaricomycetidae</taxon>
        <taxon>Agaricales</taxon>
        <taxon>Agaricineae</taxon>
        <taxon>Strophariaceae</taxon>
        <taxon>Psilocybe</taxon>
    </lineage>
</organism>
<keyword evidence="6 10" id="KW-0732">Signal</keyword>
<evidence type="ECO:0000256" key="2">
    <source>
        <dbReference type="ARBA" id="ARBA00004613"/>
    </source>
</evidence>
<dbReference type="EMBL" id="JAFIQS010000003">
    <property type="protein sequence ID" value="KAG5171701.1"/>
    <property type="molecule type" value="Genomic_DNA"/>
</dbReference>
<evidence type="ECO:0000256" key="3">
    <source>
        <dbReference type="ARBA" id="ARBA00005641"/>
    </source>
</evidence>
<feature type="chain" id="PRO_5034921846" description="mannan endo-1,4-beta-mannosidase" evidence="10">
    <location>
        <begin position="27"/>
        <end position="576"/>
    </location>
</feature>
<accession>A0A8H7Y1C2</accession>
<dbReference type="AlphaFoldDB" id="A0A8H7Y1C2"/>
<dbReference type="EC" id="3.2.1.78" evidence="4"/>
<proteinExistence type="inferred from homology"/>
<evidence type="ECO:0000256" key="1">
    <source>
        <dbReference type="ARBA" id="ARBA00001678"/>
    </source>
</evidence>
<evidence type="ECO:0000259" key="11">
    <source>
        <dbReference type="Pfam" id="PF26410"/>
    </source>
</evidence>
<keyword evidence="7" id="KW-0378">Hydrolase</keyword>
<evidence type="ECO:0000256" key="6">
    <source>
        <dbReference type="ARBA" id="ARBA00022729"/>
    </source>
</evidence>
<keyword evidence="8" id="KW-0326">Glycosidase</keyword>
<dbReference type="GO" id="GO:0046355">
    <property type="term" value="P:mannan catabolic process"/>
    <property type="evidence" value="ECO:0007669"/>
    <property type="project" value="UniProtKB-ARBA"/>
</dbReference>
<evidence type="ECO:0000256" key="9">
    <source>
        <dbReference type="SAM" id="MobiDB-lite"/>
    </source>
</evidence>
<gene>
    <name evidence="12" type="ORF">JR316_003789</name>
</gene>
<comment type="subcellular location">
    <subcellularLocation>
        <location evidence="2">Secreted</location>
    </subcellularLocation>
</comment>
<comment type="similarity">
    <text evidence="3">Belongs to the glycosyl hydrolase 5 (cellulase A) family.</text>
</comment>
<evidence type="ECO:0000256" key="10">
    <source>
        <dbReference type="SAM" id="SignalP"/>
    </source>
</evidence>
<evidence type="ECO:0000313" key="12">
    <source>
        <dbReference type="EMBL" id="KAG5171701.1"/>
    </source>
</evidence>
<comment type="catalytic activity">
    <reaction evidence="1">
        <text>Random hydrolysis of (1-&gt;4)-beta-D-mannosidic linkages in mannans, galactomannans and glucomannans.</text>
        <dbReference type="EC" id="3.2.1.78"/>
    </reaction>
</comment>
<evidence type="ECO:0000256" key="7">
    <source>
        <dbReference type="ARBA" id="ARBA00022801"/>
    </source>
</evidence>
<keyword evidence="5" id="KW-0964">Secreted</keyword>
<dbReference type="PANTHER" id="PTHR31451">
    <property type="match status" value="1"/>
</dbReference>
<dbReference type="InterPro" id="IPR017853">
    <property type="entry name" value="GH"/>
</dbReference>
<name>A0A8H7Y1C2_PSICU</name>
<dbReference type="Pfam" id="PF26410">
    <property type="entry name" value="GH5_mannosidase"/>
    <property type="match status" value="1"/>
</dbReference>
<evidence type="ECO:0000256" key="8">
    <source>
        <dbReference type="ARBA" id="ARBA00023295"/>
    </source>
</evidence>
<dbReference type="InterPro" id="IPR045053">
    <property type="entry name" value="MAN-like"/>
</dbReference>
<comment type="caution">
    <text evidence="12">The sequence shown here is derived from an EMBL/GenBank/DDBJ whole genome shotgun (WGS) entry which is preliminary data.</text>
</comment>
<feature type="region of interest" description="Disordered" evidence="9">
    <location>
        <begin position="295"/>
        <end position="320"/>
    </location>
</feature>
<dbReference type="InterPro" id="IPR001547">
    <property type="entry name" value="Glyco_hydro_5"/>
</dbReference>
<feature type="domain" description="Glycoside hydrolase family 5" evidence="11">
    <location>
        <begin position="35"/>
        <end position="281"/>
    </location>
</feature>
<protein>
    <recommendedName>
        <fullName evidence="4">mannan endo-1,4-beta-mannosidase</fullName>
        <ecNumber evidence="4">3.2.1.78</ecNumber>
    </recommendedName>
</protein>
<dbReference type="GO" id="GO:0005576">
    <property type="term" value="C:extracellular region"/>
    <property type="evidence" value="ECO:0007669"/>
    <property type="project" value="UniProtKB-SubCell"/>
</dbReference>
<dbReference type="Gene3D" id="3.20.20.80">
    <property type="entry name" value="Glycosidases"/>
    <property type="match status" value="2"/>
</dbReference>
<sequence>MYLPLLWKVTLSALLVSAQAPTRTLSKRQDSDLPQFVTTQNGNFMFKGKKLDFVGTNAYWLAALNSDDDIDFTLGNMSAAGVKIVRTWAFNDVETIPVNGTWFQLISNGTTTINNGTNGLQKLDTVVRLAEKHGLFLHLSLTNNWNPRPLLDNPTAGLSISARDVTNGTNNTLPRNTLSNDYGGMDVYVRQFGNGTNHDEFYLNPAIVAAFKNYTTQIVSRYVNSPAIFGWEIANDPRCNSSLPATKICNTTTVTTFHADVAAHISSVDPNHLVASGNQGFFCADCPKLFPRKPVVVPPPPQVSSTPNSKRRRGVPQPLTKKKILQDRKAAFKKSRKMALQKRTEPNAGGIRIRGRWVSTETKRQSTDDQGVGPAFDGSQGVDSEDILGISNIAFSTFQLFPDQNTYGVDDPSLPKFNNTVNQGLAWIRAHADIGRLFNKPVILNGFGLVTQSNAPFFVPFNSTQAPFGPDSVNNQTQAPFGVTDQQRDDAYTQWLQAGLAAGLQGMLQYQWSQGNLTTAVGTVISPTVDGTSVSPDVTGTGVSPDDGYSIQGQGFDQAVNIIQQASQQFAADVSS</sequence>
<feature type="signal peptide" evidence="10">
    <location>
        <begin position="1"/>
        <end position="26"/>
    </location>
</feature>
<reference evidence="12" key="1">
    <citation type="submission" date="2021-02" db="EMBL/GenBank/DDBJ databases">
        <title>Psilocybe cubensis genome.</title>
        <authorList>
            <person name="Mckernan K.J."/>
            <person name="Crawford S."/>
            <person name="Trippe A."/>
            <person name="Kane L.T."/>
            <person name="Mclaughlin S."/>
        </authorList>
    </citation>
    <scope>NUCLEOTIDE SEQUENCE [LARGE SCALE GENOMIC DNA]</scope>
    <source>
        <strain evidence="12">MGC-MH-2018</strain>
    </source>
</reference>
<evidence type="ECO:0000256" key="4">
    <source>
        <dbReference type="ARBA" id="ARBA00012706"/>
    </source>
</evidence>
<evidence type="ECO:0000256" key="5">
    <source>
        <dbReference type="ARBA" id="ARBA00022525"/>
    </source>
</evidence>
<dbReference type="SUPFAM" id="SSF51445">
    <property type="entry name" value="(Trans)glycosidases"/>
    <property type="match status" value="1"/>
</dbReference>
<dbReference type="PANTHER" id="PTHR31451:SF39">
    <property type="entry name" value="MANNAN ENDO-1,4-BETA-MANNOSIDASE 1"/>
    <property type="match status" value="1"/>
</dbReference>
<dbReference type="GO" id="GO:0016985">
    <property type="term" value="F:mannan endo-1,4-beta-mannosidase activity"/>
    <property type="evidence" value="ECO:0007669"/>
    <property type="project" value="UniProtKB-EC"/>
</dbReference>